<organism evidence="1 2">
    <name type="scientific">Rhodococcus cerastii</name>
    <dbReference type="NCBI Taxonomy" id="908616"/>
    <lineage>
        <taxon>Bacteria</taxon>
        <taxon>Bacillati</taxon>
        <taxon>Actinomycetota</taxon>
        <taxon>Actinomycetes</taxon>
        <taxon>Mycobacteriales</taxon>
        <taxon>Nocardiaceae</taxon>
        <taxon>Rhodococcus</taxon>
    </lineage>
</organism>
<proteinExistence type="predicted"/>
<evidence type="ECO:0000313" key="2">
    <source>
        <dbReference type="Proteomes" id="UP001186104"/>
    </source>
</evidence>
<evidence type="ECO:0000313" key="1">
    <source>
        <dbReference type="EMBL" id="MDV6302674.1"/>
    </source>
</evidence>
<dbReference type="Proteomes" id="UP001186104">
    <property type="component" value="Unassembled WGS sequence"/>
</dbReference>
<reference evidence="1 2" key="1">
    <citation type="submission" date="2023-10" db="EMBL/GenBank/DDBJ databases">
        <title>Development of a sustainable strategy for remediation of hydrocarbon-contaminated territories based on the waste exchange concept.</title>
        <authorList>
            <person name="Krivoruchko A."/>
        </authorList>
    </citation>
    <scope>NUCLEOTIDE SEQUENCE [LARGE SCALE GENOMIC DNA]</scope>
    <source>
        <strain evidence="1 2">IEGM 1327</strain>
    </source>
</reference>
<gene>
    <name evidence="1" type="ORF">R3P93_08900</name>
</gene>
<comment type="caution">
    <text evidence="1">The sequence shown here is derived from an EMBL/GenBank/DDBJ whole genome shotgun (WGS) entry which is preliminary data.</text>
</comment>
<keyword evidence="2" id="KW-1185">Reference proteome</keyword>
<sequence>MKSAGQVDGRRWANVPTAHCNLCHRQPRHEPLSGWTHLDGKLTCPHCIQGGSA</sequence>
<name>A0ABU4D051_9NOCA</name>
<accession>A0ABU4D051</accession>
<protein>
    <submittedName>
        <fullName evidence="1">Uncharacterized protein</fullName>
    </submittedName>
</protein>
<dbReference type="RefSeq" id="WP_283348230.1">
    <property type="nucleotide sequence ID" value="NZ_JAWLKF010000003.1"/>
</dbReference>
<dbReference type="EMBL" id="JAWLKF010000003">
    <property type="protein sequence ID" value="MDV6302674.1"/>
    <property type="molecule type" value="Genomic_DNA"/>
</dbReference>